<dbReference type="EMBL" id="JAHKKG010000009">
    <property type="protein sequence ID" value="MBU2667593.1"/>
    <property type="molecule type" value="Genomic_DNA"/>
</dbReference>
<protein>
    <recommendedName>
        <fullName evidence="3">Ligand-binding protein with streptavidin-like fold</fullName>
    </recommendedName>
</protein>
<dbReference type="InterPro" id="IPR038646">
    <property type="entry name" value="Atu4866-like_sf"/>
</dbReference>
<name>A0ABS5YY20_9ACTN</name>
<dbReference type="Gene3D" id="2.40.128.290">
    <property type="entry name" value="Uncharacterised protein Atu4866, PF11512"/>
    <property type="match status" value="1"/>
</dbReference>
<dbReference type="RefSeq" id="WP_215791838.1">
    <property type="nucleotide sequence ID" value="NZ_JAHKKG010000009.1"/>
</dbReference>
<gene>
    <name evidence="1" type="ORF">KOI35_29175</name>
</gene>
<evidence type="ECO:0000313" key="2">
    <source>
        <dbReference type="Proteomes" id="UP001519654"/>
    </source>
</evidence>
<evidence type="ECO:0000313" key="1">
    <source>
        <dbReference type="EMBL" id="MBU2667593.1"/>
    </source>
</evidence>
<reference evidence="1 2" key="1">
    <citation type="submission" date="2021-06" db="EMBL/GenBank/DDBJ databases">
        <title>Actinoplanes lichenicola sp. nov., and Actinoplanes ovalisporus sp. nov., isolated from lichen in Thailand.</title>
        <authorList>
            <person name="Saeng-In P."/>
            <person name="Kanchanasin P."/>
            <person name="Yuki M."/>
            <person name="Kudo T."/>
            <person name="Ohkuma M."/>
            <person name="Phongsopitanun W."/>
            <person name="Tanasupawat S."/>
        </authorList>
    </citation>
    <scope>NUCLEOTIDE SEQUENCE [LARGE SCALE GENOMIC DNA]</scope>
    <source>
        <strain evidence="1 2">NBRC 110975</strain>
    </source>
</reference>
<evidence type="ECO:0008006" key="3">
    <source>
        <dbReference type="Google" id="ProtNLM"/>
    </source>
</evidence>
<organism evidence="1 2">
    <name type="scientific">Paractinoplanes bogorensis</name>
    <dbReference type="NCBI Taxonomy" id="1610840"/>
    <lineage>
        <taxon>Bacteria</taxon>
        <taxon>Bacillati</taxon>
        <taxon>Actinomycetota</taxon>
        <taxon>Actinomycetes</taxon>
        <taxon>Micromonosporales</taxon>
        <taxon>Micromonosporaceae</taxon>
        <taxon>Paractinoplanes</taxon>
    </lineage>
</organism>
<dbReference type="Pfam" id="PF11512">
    <property type="entry name" value="Atu4866"/>
    <property type="match status" value="1"/>
</dbReference>
<sequence length="92" mass="9944">MRFHRHVDTTDLDAAGVPVGPWLSADGTVRLDIKTDGTYVGKVLGRKRPARGTYHLEDGVLTLDDDSGLHTPVTVRGDALEMAGHRLGRVAL</sequence>
<proteinExistence type="predicted"/>
<comment type="caution">
    <text evidence="1">The sequence shown here is derived from an EMBL/GenBank/DDBJ whole genome shotgun (WGS) entry which is preliminary data.</text>
</comment>
<keyword evidence="2" id="KW-1185">Reference proteome</keyword>
<accession>A0ABS5YY20</accession>
<dbReference type="InterPro" id="IPR020955">
    <property type="entry name" value="Uncharacterised_Atu4866"/>
</dbReference>
<dbReference type="Proteomes" id="UP001519654">
    <property type="component" value="Unassembled WGS sequence"/>
</dbReference>